<comment type="cofactor">
    <cofactor evidence="3">
        <name>NH4(+)</name>
        <dbReference type="ChEBI" id="CHEBI:28938"/>
    </cofactor>
</comment>
<evidence type="ECO:0000256" key="2">
    <source>
        <dbReference type="ARBA" id="ARBA00001958"/>
    </source>
</evidence>
<evidence type="ECO:0000256" key="7">
    <source>
        <dbReference type="ARBA" id="ARBA00012102"/>
    </source>
</evidence>
<dbReference type="SUPFAM" id="SSF53067">
    <property type="entry name" value="Actin-like ATPase domain"/>
    <property type="match status" value="2"/>
</dbReference>
<comment type="subunit">
    <text evidence="6">Homodimer.</text>
</comment>
<evidence type="ECO:0000256" key="12">
    <source>
        <dbReference type="ARBA" id="ARBA00022840"/>
    </source>
</evidence>
<dbReference type="GO" id="GO:0005524">
    <property type="term" value="F:ATP binding"/>
    <property type="evidence" value="ECO:0007669"/>
    <property type="project" value="UniProtKB-KW"/>
</dbReference>
<keyword evidence="11 17" id="KW-0418">Kinase</keyword>
<comment type="cofactor">
    <cofactor evidence="2">
        <name>K(+)</name>
        <dbReference type="ChEBI" id="CHEBI:29103"/>
    </cofactor>
</comment>
<keyword evidence="8" id="KW-0963">Cytoplasm</keyword>
<evidence type="ECO:0000256" key="16">
    <source>
        <dbReference type="ARBA" id="ARBA00040883"/>
    </source>
</evidence>
<gene>
    <name evidence="17" type="ORF">HELGO_WM11169</name>
</gene>
<protein>
    <recommendedName>
        <fullName evidence="16">Type III pantothenate kinase</fullName>
        <ecNumber evidence="7">2.7.1.33</ecNumber>
    </recommendedName>
</protein>
<keyword evidence="13" id="KW-0630">Potassium</keyword>
<comment type="similarity">
    <text evidence="15">Belongs to the type III pantothenate kinase family.</text>
</comment>
<dbReference type="GO" id="GO:0015937">
    <property type="term" value="P:coenzyme A biosynthetic process"/>
    <property type="evidence" value="ECO:0007669"/>
    <property type="project" value="UniProtKB-UniPathway"/>
</dbReference>
<evidence type="ECO:0000256" key="4">
    <source>
        <dbReference type="ARBA" id="ARBA00004496"/>
    </source>
</evidence>
<evidence type="ECO:0000256" key="13">
    <source>
        <dbReference type="ARBA" id="ARBA00022958"/>
    </source>
</evidence>
<dbReference type="Gene3D" id="3.30.420.40">
    <property type="match status" value="2"/>
</dbReference>
<evidence type="ECO:0000256" key="8">
    <source>
        <dbReference type="ARBA" id="ARBA00022490"/>
    </source>
</evidence>
<keyword evidence="10" id="KW-0547">Nucleotide-binding</keyword>
<dbReference type="GO" id="GO:0004594">
    <property type="term" value="F:pantothenate kinase activity"/>
    <property type="evidence" value="ECO:0007669"/>
    <property type="project" value="UniProtKB-EC"/>
</dbReference>
<keyword evidence="14" id="KW-0173">Coenzyme A biosynthesis</keyword>
<reference evidence="17" key="1">
    <citation type="submission" date="2020-01" db="EMBL/GenBank/DDBJ databases">
        <authorList>
            <person name="Meier V. D."/>
            <person name="Meier V D."/>
        </authorList>
    </citation>
    <scope>NUCLEOTIDE SEQUENCE</scope>
    <source>
        <strain evidence="17">HLG_WM_MAG_04</strain>
    </source>
</reference>
<evidence type="ECO:0000256" key="1">
    <source>
        <dbReference type="ARBA" id="ARBA00001206"/>
    </source>
</evidence>
<evidence type="ECO:0000256" key="5">
    <source>
        <dbReference type="ARBA" id="ARBA00005225"/>
    </source>
</evidence>
<dbReference type="GO" id="GO:0005737">
    <property type="term" value="C:cytoplasm"/>
    <property type="evidence" value="ECO:0007669"/>
    <property type="project" value="UniProtKB-SubCell"/>
</dbReference>
<proteinExistence type="inferred from homology"/>
<dbReference type="AlphaFoldDB" id="A0A6S6SLN4"/>
<dbReference type="InterPro" id="IPR043129">
    <property type="entry name" value="ATPase_NBD"/>
</dbReference>
<evidence type="ECO:0000256" key="9">
    <source>
        <dbReference type="ARBA" id="ARBA00022679"/>
    </source>
</evidence>
<dbReference type="NCBIfam" id="TIGR00671">
    <property type="entry name" value="baf"/>
    <property type="match status" value="1"/>
</dbReference>
<accession>A0A6S6SLN4</accession>
<name>A0A6S6SLN4_9BACT</name>
<evidence type="ECO:0000256" key="6">
    <source>
        <dbReference type="ARBA" id="ARBA00011738"/>
    </source>
</evidence>
<organism evidence="17">
    <name type="scientific">uncultured Sulfurovum sp</name>
    <dbReference type="NCBI Taxonomy" id="269237"/>
    <lineage>
        <taxon>Bacteria</taxon>
        <taxon>Pseudomonadati</taxon>
        <taxon>Campylobacterota</taxon>
        <taxon>Epsilonproteobacteria</taxon>
        <taxon>Campylobacterales</taxon>
        <taxon>Sulfurovaceae</taxon>
        <taxon>Sulfurovum</taxon>
        <taxon>environmental samples</taxon>
    </lineage>
</organism>
<evidence type="ECO:0000256" key="11">
    <source>
        <dbReference type="ARBA" id="ARBA00022777"/>
    </source>
</evidence>
<sequence length="207" mass="23139">MLLADIGNTRIHIYNGKEVIHLSHEEALKNYKDKKLKYITVKHQLKEELKAFENWEDISKLMQIENEYDTMGIDRKAMCLSHKNGIFVSAGSAITVDVVEEGHYVGGFLLPGLKAYIDAYANISPALATALNGDISLEALPKTTRDGISFGIIASIKLLIEKYQSDKKLYISGGDGEFLSTFFENAQFDETLIFQGIKNALEKVEIC</sequence>
<evidence type="ECO:0000313" key="17">
    <source>
        <dbReference type="EMBL" id="CAA6804242.1"/>
    </source>
</evidence>
<comment type="catalytic activity">
    <reaction evidence="1">
        <text>(R)-pantothenate + ATP = (R)-4'-phosphopantothenate + ADP + H(+)</text>
        <dbReference type="Rhea" id="RHEA:16373"/>
        <dbReference type="ChEBI" id="CHEBI:10986"/>
        <dbReference type="ChEBI" id="CHEBI:15378"/>
        <dbReference type="ChEBI" id="CHEBI:29032"/>
        <dbReference type="ChEBI" id="CHEBI:30616"/>
        <dbReference type="ChEBI" id="CHEBI:456216"/>
        <dbReference type="EC" id="2.7.1.33"/>
    </reaction>
</comment>
<evidence type="ECO:0000256" key="14">
    <source>
        <dbReference type="ARBA" id="ARBA00022993"/>
    </source>
</evidence>
<dbReference type="PANTHER" id="PTHR34265:SF1">
    <property type="entry name" value="TYPE III PANTOTHENATE KINASE"/>
    <property type="match status" value="1"/>
</dbReference>
<keyword evidence="9 17" id="KW-0808">Transferase</keyword>
<comment type="pathway">
    <text evidence="5">Cofactor biosynthesis; coenzyme A biosynthesis; CoA from (R)-pantothenate: step 1/5.</text>
</comment>
<dbReference type="InterPro" id="IPR004619">
    <property type="entry name" value="Type_III_PanK"/>
</dbReference>
<comment type="subcellular location">
    <subcellularLocation>
        <location evidence="4">Cytoplasm</location>
    </subcellularLocation>
</comment>
<dbReference type="EMBL" id="CACVAX010000011">
    <property type="protein sequence ID" value="CAA6804242.1"/>
    <property type="molecule type" value="Genomic_DNA"/>
</dbReference>
<dbReference type="NCBIfam" id="NF009872">
    <property type="entry name" value="PRK13333.1"/>
    <property type="match status" value="1"/>
</dbReference>
<keyword evidence="12" id="KW-0067">ATP-binding</keyword>
<dbReference type="UniPathway" id="UPA00241">
    <property type="reaction ID" value="UER00352"/>
</dbReference>
<dbReference type="EC" id="2.7.1.33" evidence="7"/>
<dbReference type="Pfam" id="PF03309">
    <property type="entry name" value="Pan_kinase"/>
    <property type="match status" value="1"/>
</dbReference>
<dbReference type="PANTHER" id="PTHR34265">
    <property type="entry name" value="TYPE III PANTOTHENATE KINASE"/>
    <property type="match status" value="1"/>
</dbReference>
<evidence type="ECO:0000256" key="10">
    <source>
        <dbReference type="ARBA" id="ARBA00022741"/>
    </source>
</evidence>
<evidence type="ECO:0000256" key="15">
    <source>
        <dbReference type="ARBA" id="ARBA00038036"/>
    </source>
</evidence>
<evidence type="ECO:0000256" key="3">
    <source>
        <dbReference type="ARBA" id="ARBA00001972"/>
    </source>
</evidence>